<dbReference type="AlphaFoldDB" id="A0A1V4K0A5"/>
<name>A0A1V4K0A5_PATFA</name>
<dbReference type="EMBL" id="LSYS01005240">
    <property type="protein sequence ID" value="OPJ77803.1"/>
    <property type="molecule type" value="Genomic_DNA"/>
</dbReference>
<evidence type="ECO:0000313" key="1">
    <source>
        <dbReference type="EMBL" id="OPJ77803.1"/>
    </source>
</evidence>
<gene>
    <name evidence="1" type="ORF">AV530_000103</name>
</gene>
<proteinExistence type="predicted"/>
<keyword evidence="2" id="KW-1185">Reference proteome</keyword>
<protein>
    <submittedName>
        <fullName evidence="1">Uncharacterized protein</fullName>
    </submittedName>
</protein>
<reference evidence="1 2" key="1">
    <citation type="submission" date="2016-02" db="EMBL/GenBank/DDBJ databases">
        <title>Band-tailed pigeon sequencing and assembly.</title>
        <authorList>
            <person name="Soares A.E."/>
            <person name="Novak B.J."/>
            <person name="Rice E.S."/>
            <person name="O'Connell B."/>
            <person name="Chang D."/>
            <person name="Weber S."/>
            <person name="Shapiro B."/>
        </authorList>
    </citation>
    <scope>NUCLEOTIDE SEQUENCE [LARGE SCALE GENOMIC DNA]</scope>
    <source>
        <strain evidence="1">BTP2013</strain>
        <tissue evidence="1">Blood</tissue>
    </source>
</reference>
<dbReference type="Proteomes" id="UP000190648">
    <property type="component" value="Unassembled WGS sequence"/>
</dbReference>
<accession>A0A1V4K0A5</accession>
<evidence type="ECO:0000313" key="2">
    <source>
        <dbReference type="Proteomes" id="UP000190648"/>
    </source>
</evidence>
<sequence length="80" mass="8734">MDPFLAKAEPASNVSDCDNIFKKRSPALEKSPKFDLKLTSSLIGKVPSEKSVALTQATFRKISEPIGSKKYKKHQALQGG</sequence>
<organism evidence="1 2">
    <name type="scientific">Patagioenas fasciata monilis</name>
    <dbReference type="NCBI Taxonomy" id="372326"/>
    <lineage>
        <taxon>Eukaryota</taxon>
        <taxon>Metazoa</taxon>
        <taxon>Chordata</taxon>
        <taxon>Craniata</taxon>
        <taxon>Vertebrata</taxon>
        <taxon>Euteleostomi</taxon>
        <taxon>Archelosauria</taxon>
        <taxon>Archosauria</taxon>
        <taxon>Dinosauria</taxon>
        <taxon>Saurischia</taxon>
        <taxon>Theropoda</taxon>
        <taxon>Coelurosauria</taxon>
        <taxon>Aves</taxon>
        <taxon>Neognathae</taxon>
        <taxon>Neoaves</taxon>
        <taxon>Columbimorphae</taxon>
        <taxon>Columbiformes</taxon>
        <taxon>Columbidae</taxon>
        <taxon>Patagioenas</taxon>
    </lineage>
</organism>
<comment type="caution">
    <text evidence="1">The sequence shown here is derived from an EMBL/GenBank/DDBJ whole genome shotgun (WGS) entry which is preliminary data.</text>
</comment>